<dbReference type="AlphaFoldDB" id="A0A9P0Q264"/>
<sequence length="770" mass="90856">MYPGSRKEVQLHKSQIEVMDELLQVYEESDVDRLIEVHEDKRKKCEEEFQEVAKIYTEDFRCFMSVFVKYLEELRDIASPEDRDMAEEYVSLFSDETNDRYLLMNTFVAQTKDFNNIRYTKLIKKLRQMCNYWIYQTKTTRERELRDAIFRENSNLKYLHIMKFNMDFKADSKVRIETLQEIIEKTHVQHAIQTTNYQNQIAQLTAENENLTTIHDEETVEIANLICKATGLRNALEDANGKIDEQIAERARLVESTSTEIEKLQAQLDEKDILIAKLESQLSVPQASGGDAGKSDEISALKSQIDVLTKQYQDAEAKVQELTRIKTELEAVRENLLSTVETQMIQEQPNILKETFRRLKTRNEELKSENAARRMLITELEHQLEKRDSEPSEEYKKKIEELVNEKMKLIQQVYELERRLRDHESDLGSAASTSTIALSTQASSTTTRPTSSKLRLDSPELSPRDLTKIKRHSLLDSRRGLLTYQQETQTPISSEDREKKYTQEEWDKLIERFDKDLGMKEEQLKNFRHSESRLRNKIKHLEIQKDFVEKVQKENERLRQENQNLHRIKREHELLKKEHKDALHRLTQCSEDLNDTKATRKAYFEQLYACKERNKVLEKENEQLLKAKAETDPSVIQNLEKELKISNEVIQKLEFQMEELTAPDRSPKKQLEIERDQLLREKHQKEYYTKDLERRVGLLEGRLRDLNEELNQMGGEKQAAEEEYKKRIDTLENKLSLVKKLAIMRRKEIVQLRQLLGLGEEDPVPSTVQK</sequence>
<evidence type="ECO:0000313" key="4">
    <source>
        <dbReference type="Proteomes" id="UP001152888"/>
    </source>
</evidence>
<feature type="coiled-coil region" evidence="1">
    <location>
        <begin position="194"/>
        <end position="339"/>
    </location>
</feature>
<keyword evidence="1" id="KW-0175">Coiled coil</keyword>
<evidence type="ECO:0000256" key="2">
    <source>
        <dbReference type="SAM" id="MobiDB-lite"/>
    </source>
</evidence>
<reference evidence="3" key="1">
    <citation type="submission" date="2022-03" db="EMBL/GenBank/DDBJ databases">
        <authorList>
            <person name="Sayadi A."/>
        </authorList>
    </citation>
    <scope>NUCLEOTIDE SEQUENCE</scope>
</reference>
<proteinExistence type="predicted"/>
<feature type="coiled-coil region" evidence="1">
    <location>
        <begin position="689"/>
        <end position="741"/>
    </location>
</feature>
<dbReference type="Proteomes" id="UP001152888">
    <property type="component" value="Unassembled WGS sequence"/>
</dbReference>
<feature type="coiled-coil region" evidence="1">
    <location>
        <begin position="524"/>
        <end position="656"/>
    </location>
</feature>
<evidence type="ECO:0000313" key="3">
    <source>
        <dbReference type="EMBL" id="CAH2007891.1"/>
    </source>
</evidence>
<evidence type="ECO:0000256" key="1">
    <source>
        <dbReference type="SAM" id="Coils"/>
    </source>
</evidence>
<dbReference type="EMBL" id="CAKOFQ010007771">
    <property type="protein sequence ID" value="CAH2007891.1"/>
    <property type="molecule type" value="Genomic_DNA"/>
</dbReference>
<protein>
    <submittedName>
        <fullName evidence="3">Uncharacterized protein</fullName>
    </submittedName>
</protein>
<comment type="caution">
    <text evidence="3">The sequence shown here is derived from an EMBL/GenBank/DDBJ whole genome shotgun (WGS) entry which is preliminary data.</text>
</comment>
<dbReference type="OrthoDB" id="3176171at2759"/>
<gene>
    <name evidence="3" type="ORF">ACAOBT_LOCUS29896</name>
</gene>
<feature type="compositionally biased region" description="Low complexity" evidence="2">
    <location>
        <begin position="429"/>
        <end position="447"/>
    </location>
</feature>
<organism evidence="3 4">
    <name type="scientific">Acanthoscelides obtectus</name>
    <name type="common">Bean weevil</name>
    <name type="synonym">Bruchus obtectus</name>
    <dbReference type="NCBI Taxonomy" id="200917"/>
    <lineage>
        <taxon>Eukaryota</taxon>
        <taxon>Metazoa</taxon>
        <taxon>Ecdysozoa</taxon>
        <taxon>Arthropoda</taxon>
        <taxon>Hexapoda</taxon>
        <taxon>Insecta</taxon>
        <taxon>Pterygota</taxon>
        <taxon>Neoptera</taxon>
        <taxon>Endopterygota</taxon>
        <taxon>Coleoptera</taxon>
        <taxon>Polyphaga</taxon>
        <taxon>Cucujiformia</taxon>
        <taxon>Chrysomeloidea</taxon>
        <taxon>Chrysomelidae</taxon>
        <taxon>Bruchinae</taxon>
        <taxon>Bruchini</taxon>
        <taxon>Acanthoscelides</taxon>
    </lineage>
</organism>
<accession>A0A9P0Q264</accession>
<feature type="region of interest" description="Disordered" evidence="2">
    <location>
        <begin position="425"/>
        <end position="462"/>
    </location>
</feature>
<name>A0A9P0Q264_ACAOB</name>
<keyword evidence="4" id="KW-1185">Reference proteome</keyword>